<dbReference type="AlphaFoldDB" id="A0A034WFU7"/>
<feature type="signal peptide" evidence="1">
    <location>
        <begin position="1"/>
        <end position="36"/>
    </location>
</feature>
<dbReference type="EMBL" id="GAKP01005932">
    <property type="protein sequence ID" value="JAC53020.1"/>
    <property type="molecule type" value="Transcribed_RNA"/>
</dbReference>
<accession>A0A034WFU7</accession>
<reference evidence="2" key="1">
    <citation type="journal article" date="2014" name="BMC Genomics">
        <title>Characterizing the developmental transcriptome of the oriental fruit fly, Bactrocera dorsalis (Diptera: Tephritidae) through comparative genomic analysis with Drosophila melanogaster utilizing modENCODE datasets.</title>
        <authorList>
            <person name="Geib S.M."/>
            <person name="Calla B."/>
            <person name="Hall B."/>
            <person name="Hou S."/>
            <person name="Manoukis N.C."/>
        </authorList>
    </citation>
    <scope>NUCLEOTIDE SEQUENCE</scope>
    <source>
        <strain evidence="2">Punador</strain>
    </source>
</reference>
<feature type="non-terminal residue" evidence="2">
    <location>
        <position position="1"/>
    </location>
</feature>
<protein>
    <submittedName>
        <fullName evidence="2">Uncharacterized protein</fullName>
    </submittedName>
</protein>
<evidence type="ECO:0000313" key="2">
    <source>
        <dbReference type="EMBL" id="JAC53020.1"/>
    </source>
</evidence>
<feature type="chain" id="PRO_5001562443" evidence="1">
    <location>
        <begin position="37"/>
        <end position="169"/>
    </location>
</feature>
<keyword evidence="1" id="KW-0732">Signal</keyword>
<evidence type="ECO:0000256" key="1">
    <source>
        <dbReference type="SAM" id="SignalP"/>
    </source>
</evidence>
<sequence>GESTSDSVSGMMKSSLKLKHAGVILLALNCVLLCSAQGGNGGAGGWGGAAGSPGAPGAPGSSDFGYGYAGVDSRGHAYGGAGGNGGYYVGGLDDQGRRFSYSGGAGGMPGMPGMPGGYPGAPGAPIGPVGPGNYPGYYDQRYRSSANAKFAQTHSLLLLISVAVLSRIL</sequence>
<name>A0A034WFU7_BACDO</name>
<organism evidence="2">
    <name type="scientific">Bactrocera dorsalis</name>
    <name type="common">Oriental fruit fly</name>
    <name type="synonym">Dacus dorsalis</name>
    <dbReference type="NCBI Taxonomy" id="27457"/>
    <lineage>
        <taxon>Eukaryota</taxon>
        <taxon>Metazoa</taxon>
        <taxon>Ecdysozoa</taxon>
        <taxon>Arthropoda</taxon>
        <taxon>Hexapoda</taxon>
        <taxon>Insecta</taxon>
        <taxon>Pterygota</taxon>
        <taxon>Neoptera</taxon>
        <taxon>Endopterygota</taxon>
        <taxon>Diptera</taxon>
        <taxon>Brachycera</taxon>
        <taxon>Muscomorpha</taxon>
        <taxon>Tephritoidea</taxon>
        <taxon>Tephritidae</taxon>
        <taxon>Bactrocera</taxon>
        <taxon>Bactrocera</taxon>
    </lineage>
</organism>
<proteinExistence type="predicted"/>